<feature type="chain" id="PRO_5020889569" evidence="1">
    <location>
        <begin position="20"/>
        <end position="206"/>
    </location>
</feature>
<organism evidence="2 3">
    <name type="scientific">Bacteroides acidifaciens</name>
    <dbReference type="NCBI Taxonomy" id="85831"/>
    <lineage>
        <taxon>Bacteria</taxon>
        <taxon>Pseudomonadati</taxon>
        <taxon>Bacteroidota</taxon>
        <taxon>Bacteroidia</taxon>
        <taxon>Bacteroidales</taxon>
        <taxon>Bacteroidaceae</taxon>
        <taxon>Bacteroides</taxon>
    </lineage>
</organism>
<protein>
    <submittedName>
        <fullName evidence="2">Uncharacterized protein</fullName>
    </submittedName>
</protein>
<evidence type="ECO:0000313" key="2">
    <source>
        <dbReference type="EMBL" id="TGX99678.1"/>
    </source>
</evidence>
<feature type="signal peptide" evidence="1">
    <location>
        <begin position="1"/>
        <end position="19"/>
    </location>
</feature>
<evidence type="ECO:0000313" key="3">
    <source>
        <dbReference type="Proteomes" id="UP000305751"/>
    </source>
</evidence>
<accession>A0A4S2AFD6</accession>
<keyword evidence="3" id="KW-1185">Reference proteome</keyword>
<evidence type="ECO:0000256" key="1">
    <source>
        <dbReference type="SAM" id="SignalP"/>
    </source>
</evidence>
<dbReference type="Proteomes" id="UP000305751">
    <property type="component" value="Unassembled WGS sequence"/>
</dbReference>
<dbReference type="RefSeq" id="WP_136014756.1">
    <property type="nucleotide sequence ID" value="NZ_CAMWAK010000061.1"/>
</dbReference>
<dbReference type="AlphaFoldDB" id="A0A4S2AFD6"/>
<dbReference type="EMBL" id="SRZA01000060">
    <property type="protein sequence ID" value="TGX99678.1"/>
    <property type="molecule type" value="Genomic_DNA"/>
</dbReference>
<gene>
    <name evidence="2" type="ORF">E5356_15335</name>
</gene>
<keyword evidence="1" id="KW-0732">Signal</keyword>
<reference evidence="2 3" key="1">
    <citation type="submission" date="2019-04" db="EMBL/GenBank/DDBJ databases">
        <title>Microbes associate with the intestines of laboratory mice.</title>
        <authorList>
            <person name="Navarre W."/>
            <person name="Wong E."/>
            <person name="Huang K."/>
            <person name="Tropini C."/>
            <person name="Ng K."/>
            <person name="Yu B."/>
        </authorList>
    </citation>
    <scope>NUCLEOTIDE SEQUENCE [LARGE SCALE GENOMIC DNA]</scope>
    <source>
        <strain evidence="2 3">NM70_E10</strain>
    </source>
</reference>
<comment type="caution">
    <text evidence="2">The sequence shown here is derived from an EMBL/GenBank/DDBJ whole genome shotgun (WGS) entry which is preliminary data.</text>
</comment>
<sequence>MKQCIILSIFLLSTIHALAQPAISKQEIINGDTIVWINEEDNYTKKANSNNVKIYVTEDQVVLPSIQGSADPMGNISYIVKRMPFREDYFSNTIISLFTLEEIQYLLHSNHTHPIWIAFSIDTKGEINNIKFFINQDIAYKFSSHDIYRIRNYIKNNFGFKQDPNYKSYNYMLYTLPISKKRISSILKQIIGNMSLDNNSGNERRH</sequence>
<proteinExistence type="predicted"/>
<name>A0A4S2AFD6_9BACE</name>